<evidence type="ECO:0000259" key="1">
    <source>
        <dbReference type="Pfam" id="PF02589"/>
    </source>
</evidence>
<dbReference type="Pfam" id="PF02589">
    <property type="entry name" value="LUD_dom"/>
    <property type="match status" value="1"/>
</dbReference>
<dbReference type="InterPro" id="IPR037171">
    <property type="entry name" value="NagB/RpiA_transferase-like"/>
</dbReference>
<keyword evidence="3" id="KW-1185">Reference proteome</keyword>
<dbReference type="AlphaFoldDB" id="A0A562BW49"/>
<feature type="domain" description="LUD" evidence="1">
    <location>
        <begin position="147"/>
        <end position="243"/>
    </location>
</feature>
<name>A0A562BW49_9BURK</name>
<evidence type="ECO:0000313" key="3">
    <source>
        <dbReference type="Proteomes" id="UP000318141"/>
    </source>
</evidence>
<dbReference type="Gene3D" id="3.40.50.10420">
    <property type="entry name" value="NagB/RpiA/CoA transferase-like"/>
    <property type="match status" value="1"/>
</dbReference>
<dbReference type="Proteomes" id="UP000318141">
    <property type="component" value="Unassembled WGS sequence"/>
</dbReference>
<dbReference type="PANTHER" id="PTHR43682">
    <property type="entry name" value="LACTATE UTILIZATION PROTEIN C"/>
    <property type="match status" value="1"/>
</dbReference>
<proteinExistence type="predicted"/>
<evidence type="ECO:0000313" key="2">
    <source>
        <dbReference type="EMBL" id="TWG89119.1"/>
    </source>
</evidence>
<dbReference type="InterPro" id="IPR024185">
    <property type="entry name" value="FTHF_cligase-like_sf"/>
</dbReference>
<dbReference type="EMBL" id="VLJN01000001">
    <property type="protein sequence ID" value="TWG89119.1"/>
    <property type="molecule type" value="Genomic_DNA"/>
</dbReference>
<protein>
    <submittedName>
        <fullName evidence="2">L-lactate dehydrogenase complex protein LldG</fullName>
    </submittedName>
</protein>
<accession>A0A562BW49</accession>
<reference evidence="2 3" key="1">
    <citation type="submission" date="2019-07" db="EMBL/GenBank/DDBJ databases">
        <title>Genome sequencing of lignin-degrading bacterial isolates.</title>
        <authorList>
            <person name="Gladden J."/>
        </authorList>
    </citation>
    <scope>NUCLEOTIDE SEQUENCE [LARGE SCALE GENOMIC DNA]</scope>
    <source>
        <strain evidence="2 3">J11</strain>
    </source>
</reference>
<dbReference type="SUPFAM" id="SSF100950">
    <property type="entry name" value="NagB/RpiA/CoA transferase-like"/>
    <property type="match status" value="1"/>
</dbReference>
<organism evidence="2 3">
    <name type="scientific">Cupriavidus gilardii J11</name>
    <dbReference type="NCBI Taxonomy" id="936133"/>
    <lineage>
        <taxon>Bacteria</taxon>
        <taxon>Pseudomonadati</taxon>
        <taxon>Pseudomonadota</taxon>
        <taxon>Betaproteobacteria</taxon>
        <taxon>Burkholderiales</taxon>
        <taxon>Burkholderiaceae</taxon>
        <taxon>Cupriavidus</taxon>
    </lineage>
</organism>
<sequence>MPAAAGHGPGITFRDRHPMNTDSARDRIFARIRAAQGRPAKPTQGEREAVRDYLARHPQGPRPGVAGDLVEAFSVQARKMASTVERVASMSDVPAAVGHYLDGLALPRRAVAWPALGMLDWRSHDIAVECRPPLRDADADRDHGDLVGITGCFCAIAETGSLMLLSGPDAFASGALLPETHIAVVPVARIVADLEDAFALMRSERGELPRATNIISGPSRTGDIEQTIVLGAHGPYRVHVVLVEQA</sequence>
<dbReference type="InterPro" id="IPR003741">
    <property type="entry name" value="LUD_dom"/>
</dbReference>
<gene>
    <name evidence="2" type="ORF">L602_000100000090</name>
</gene>
<dbReference type="PANTHER" id="PTHR43682:SF1">
    <property type="entry name" value="LACTATE UTILIZATION PROTEIN C"/>
    <property type="match status" value="1"/>
</dbReference>
<comment type="caution">
    <text evidence="2">The sequence shown here is derived from an EMBL/GenBank/DDBJ whole genome shotgun (WGS) entry which is preliminary data.</text>
</comment>